<dbReference type="EMBL" id="JAVFKY010000006">
    <property type="protein sequence ID" value="KAK5575369.1"/>
    <property type="molecule type" value="Genomic_DNA"/>
</dbReference>
<evidence type="ECO:0000256" key="2">
    <source>
        <dbReference type="ARBA" id="ARBA00005877"/>
    </source>
</evidence>
<reference evidence="7 8" key="1">
    <citation type="submission" date="2023-11" db="EMBL/GenBank/DDBJ databases">
        <title>Dfirmibasis_genome.</title>
        <authorList>
            <person name="Edelbroek B."/>
            <person name="Kjellin J."/>
            <person name="Jerlstrom-Hultqvist J."/>
            <person name="Soderbom F."/>
        </authorList>
    </citation>
    <scope>NUCLEOTIDE SEQUENCE [LARGE SCALE GENOMIC DNA]</scope>
    <source>
        <strain evidence="7 8">TNS-C-14</strain>
    </source>
</reference>
<keyword evidence="3" id="KW-0479">Metal-binding</keyword>
<dbReference type="CDD" id="cd08342">
    <property type="entry name" value="HPPD_N_like"/>
    <property type="match status" value="1"/>
</dbReference>
<evidence type="ECO:0000259" key="6">
    <source>
        <dbReference type="PROSITE" id="PS51819"/>
    </source>
</evidence>
<dbReference type="PANTHER" id="PTHR11959">
    <property type="entry name" value="4-HYDROXYPHENYLPYRUVATE DIOXYGENASE"/>
    <property type="match status" value="1"/>
</dbReference>
<proteinExistence type="inferred from homology"/>
<dbReference type="Proteomes" id="UP001344447">
    <property type="component" value="Unassembled WGS sequence"/>
</dbReference>
<evidence type="ECO:0000256" key="1">
    <source>
        <dbReference type="ARBA" id="ARBA00001962"/>
    </source>
</evidence>
<comment type="caution">
    <text evidence="7">The sequence shown here is derived from an EMBL/GenBank/DDBJ whole genome shotgun (WGS) entry which is preliminary data.</text>
</comment>
<evidence type="ECO:0000313" key="8">
    <source>
        <dbReference type="Proteomes" id="UP001344447"/>
    </source>
</evidence>
<dbReference type="GO" id="GO:0003868">
    <property type="term" value="F:4-hydroxyphenylpyruvate dioxygenase activity"/>
    <property type="evidence" value="ECO:0007669"/>
    <property type="project" value="InterPro"/>
</dbReference>
<keyword evidence="8" id="KW-1185">Reference proteome</keyword>
<feature type="domain" description="VOC" evidence="6">
    <location>
        <begin position="18"/>
        <end position="174"/>
    </location>
</feature>
<evidence type="ECO:0000256" key="3">
    <source>
        <dbReference type="ARBA" id="ARBA00022723"/>
    </source>
</evidence>
<accession>A0AAN7TLX2</accession>
<dbReference type="InterPro" id="IPR041736">
    <property type="entry name" value="4OHPhenylPyrv_dOase_N"/>
</dbReference>
<dbReference type="SUPFAM" id="SSF54593">
    <property type="entry name" value="Glyoxalase/Bleomycin resistance protein/Dihydroxybiphenyl dioxygenase"/>
    <property type="match status" value="1"/>
</dbReference>
<dbReference type="GO" id="GO:0046872">
    <property type="term" value="F:metal ion binding"/>
    <property type="evidence" value="ECO:0007669"/>
    <property type="project" value="UniProtKB-KW"/>
</dbReference>
<comment type="similarity">
    <text evidence="2">Belongs to the 4HPPD family.</text>
</comment>
<sequence>MKNEKIKVDNHIQNNIQFVDCLEFWVSNAKSFIKSFLQPMNFEVIGMRFNQERSRIQYLLLNNVLSRDSLHKQFQIENNSYIKPMQGNQFIKVTSSISPNDFDFHSKHQRHGDFIQNISFYCNDINLAYNKSINNGAKSVQLPMKEYFKNCRDTVETAIIESPFKDLQHTFINRNITTFYQHDNNSNSFGNPLFLYPEFEEIKDKELFKIQDKEESMRGGTGSLDHIATCIKNGEMGYFVEWYRKCLGFKLLSDSVDESENLENELILDKNFYVITKSDFKYTKKENIGLKMAVLSNQPLNTPYHKTPPIQFVISEAIQGGEGQIEQFIHYFGGEGVQHLAFNSNSIFKAVEIAKSQKLEFVYIPQSYYSKLDERLIHLFPNSIPKILKENLMRFGILIDSDAITTTSAPNEIDKDSQSNNNIEINQNIGYIKQIFTKYITDRPTMFFELIERSNALGFGKGNIIALFESLEKESTGSQ</sequence>
<evidence type="ECO:0000313" key="7">
    <source>
        <dbReference type="EMBL" id="KAK5575369.1"/>
    </source>
</evidence>
<name>A0AAN7TLX2_9MYCE</name>
<keyword evidence="4" id="KW-0677">Repeat</keyword>
<dbReference type="InterPro" id="IPR004360">
    <property type="entry name" value="Glyas_Fos-R_dOase_dom"/>
</dbReference>
<dbReference type="InterPro" id="IPR005956">
    <property type="entry name" value="4OHPhenylPyrv_dOase"/>
</dbReference>
<gene>
    <name evidence="7" type="ORF">RB653_010628</name>
</gene>
<dbReference type="PROSITE" id="PS51819">
    <property type="entry name" value="VOC"/>
    <property type="match status" value="2"/>
</dbReference>
<dbReference type="Pfam" id="PF00903">
    <property type="entry name" value="Glyoxalase"/>
    <property type="match status" value="1"/>
</dbReference>
<evidence type="ECO:0000256" key="5">
    <source>
        <dbReference type="ARBA" id="ARBA00023004"/>
    </source>
</evidence>
<feature type="domain" description="VOC" evidence="6">
    <location>
        <begin position="223"/>
        <end position="398"/>
    </location>
</feature>
<dbReference type="GO" id="GO:0006572">
    <property type="term" value="P:L-tyrosine catabolic process"/>
    <property type="evidence" value="ECO:0007669"/>
    <property type="project" value="TreeGrafter"/>
</dbReference>
<dbReference type="CDD" id="cd07250">
    <property type="entry name" value="HPPD_C_like"/>
    <property type="match status" value="1"/>
</dbReference>
<dbReference type="InterPro" id="IPR037523">
    <property type="entry name" value="VOC_core"/>
</dbReference>
<dbReference type="InterPro" id="IPR041735">
    <property type="entry name" value="4OHPhenylPyrv_dOase_C"/>
</dbReference>
<organism evidence="7 8">
    <name type="scientific">Dictyostelium firmibasis</name>
    <dbReference type="NCBI Taxonomy" id="79012"/>
    <lineage>
        <taxon>Eukaryota</taxon>
        <taxon>Amoebozoa</taxon>
        <taxon>Evosea</taxon>
        <taxon>Eumycetozoa</taxon>
        <taxon>Dictyostelia</taxon>
        <taxon>Dictyosteliales</taxon>
        <taxon>Dictyosteliaceae</taxon>
        <taxon>Dictyostelium</taxon>
    </lineage>
</organism>
<comment type="cofactor">
    <cofactor evidence="1">
        <name>Fe cation</name>
        <dbReference type="ChEBI" id="CHEBI:24875"/>
    </cofactor>
</comment>
<dbReference type="InterPro" id="IPR029068">
    <property type="entry name" value="Glyas_Bleomycin-R_OHBP_Dase"/>
</dbReference>
<dbReference type="PANTHER" id="PTHR11959:SF6">
    <property type="entry name" value="VOC DOMAIN-CONTAINING PROTEIN"/>
    <property type="match status" value="1"/>
</dbReference>
<dbReference type="Gene3D" id="3.10.180.10">
    <property type="entry name" value="2,3-Dihydroxybiphenyl 1,2-Dioxygenase, domain 1"/>
    <property type="match status" value="2"/>
</dbReference>
<dbReference type="AlphaFoldDB" id="A0AAN7TLX2"/>
<protein>
    <recommendedName>
        <fullName evidence="6">VOC domain-containing protein</fullName>
    </recommendedName>
</protein>
<evidence type="ECO:0000256" key="4">
    <source>
        <dbReference type="ARBA" id="ARBA00022737"/>
    </source>
</evidence>
<keyword evidence="5" id="KW-0408">Iron</keyword>